<sequence>MTAPQQVTYQDLQRVWREADQIPEIEHAWLFDHLLPIAGDPDGPIFEGWTLLAALAAQTERLRLGLLVTSNRFRPPAMLAKIAATVDTVSGGRLDFGIGAGSRPSVPMARREYEAHGLPYHEFVHSVESLSESLTVMRRLWTEREPFDFDGAHVKLVGALGNPKPVQKPHPPIVIGGRATATLRVVAEHADIWNIPGGDIEDAKQRSALLDRCCEEIGRAPASIARSMFLPVSYDEPGVTRSAIREAVGAGFGHLVLGLSDPYPENVAQWVADQWLEALRKGAAAVAATPPEYLNLLVGQKVPYADVDPDAAAGEQILGWYTERADKLIAALTSKDIDAPTKSLFGERPVRFWYRRQAQEVAVHRWDIEHAYRGWDADPIDTALAADGIAEWSELFTPRLLGRGGGTPQDLQGARILLRANDGGGSWLLRADEGSIGIVDDDATVDATITASTSDLLLALWHRVPLSRLTVEGGSAQVERVLDLV</sequence>
<keyword evidence="1" id="KW-0285">Flavoprotein</keyword>
<keyword evidence="2" id="KW-0288">FMN</keyword>
<reference evidence="8" key="1">
    <citation type="submission" date="2022-03" db="EMBL/GenBank/DDBJ databases">
        <title>Draft genome sequence of Aduncisulcus paluster, a free-living microaerophilic Fornicata.</title>
        <authorList>
            <person name="Yuyama I."/>
            <person name="Kume K."/>
            <person name="Tamura T."/>
            <person name="Inagaki Y."/>
            <person name="Hashimoto T."/>
        </authorList>
    </citation>
    <scope>NUCLEOTIDE SEQUENCE</scope>
    <source>
        <strain evidence="8">NY0171</strain>
    </source>
</reference>
<keyword evidence="4" id="KW-0503">Monooxygenase</keyword>
<keyword evidence="3" id="KW-0560">Oxidoreductase</keyword>
<dbReference type="InterPro" id="IPR050172">
    <property type="entry name" value="SsuD_RutA_monooxygenase"/>
</dbReference>
<evidence type="ECO:0000256" key="1">
    <source>
        <dbReference type="ARBA" id="ARBA00022630"/>
    </source>
</evidence>
<feature type="non-terminal residue" evidence="8">
    <location>
        <position position="485"/>
    </location>
</feature>
<dbReference type="SUPFAM" id="SSF51679">
    <property type="entry name" value="Bacterial luciferase-like"/>
    <property type="match status" value="1"/>
</dbReference>
<name>A0ABQ5KAQ5_9EUKA</name>
<dbReference type="InterPro" id="IPR024344">
    <property type="entry name" value="MDMPI_metal-binding"/>
</dbReference>
<feature type="domain" description="MDMPI C-terminal" evidence="6">
    <location>
        <begin position="384"/>
        <end position="479"/>
    </location>
</feature>
<evidence type="ECO:0000313" key="9">
    <source>
        <dbReference type="Proteomes" id="UP001057375"/>
    </source>
</evidence>
<dbReference type="PANTHER" id="PTHR42847:SF4">
    <property type="entry name" value="ALKANESULFONATE MONOOXYGENASE-RELATED"/>
    <property type="match status" value="1"/>
</dbReference>
<dbReference type="Pfam" id="PF07398">
    <property type="entry name" value="MDMPI_C"/>
    <property type="match status" value="1"/>
</dbReference>
<dbReference type="Pfam" id="PF11716">
    <property type="entry name" value="MDMPI_N"/>
    <property type="match status" value="1"/>
</dbReference>
<feature type="domain" description="Mycothiol-dependent maleylpyruvate isomerase metal-binding" evidence="7">
    <location>
        <begin position="272"/>
        <end position="369"/>
    </location>
</feature>
<evidence type="ECO:0000259" key="6">
    <source>
        <dbReference type="Pfam" id="PF07398"/>
    </source>
</evidence>
<gene>
    <name evidence="8" type="ORF">ADUPG1_001243</name>
</gene>
<evidence type="ECO:0000256" key="4">
    <source>
        <dbReference type="ARBA" id="ARBA00023033"/>
    </source>
</evidence>
<dbReference type="InterPro" id="IPR010872">
    <property type="entry name" value="MDMPI_C-term_domain"/>
</dbReference>
<evidence type="ECO:0000259" key="5">
    <source>
        <dbReference type="Pfam" id="PF00296"/>
    </source>
</evidence>
<proteinExistence type="predicted"/>
<dbReference type="Pfam" id="PF00296">
    <property type="entry name" value="Bac_luciferase"/>
    <property type="match status" value="1"/>
</dbReference>
<protein>
    <submittedName>
        <fullName evidence="8">LLM class flavin-dependent oxidoreductase</fullName>
    </submittedName>
</protein>
<dbReference type="PANTHER" id="PTHR42847">
    <property type="entry name" value="ALKANESULFONATE MONOOXYGENASE"/>
    <property type="match status" value="1"/>
</dbReference>
<evidence type="ECO:0000256" key="3">
    <source>
        <dbReference type="ARBA" id="ARBA00023002"/>
    </source>
</evidence>
<organism evidence="8 9">
    <name type="scientific">Aduncisulcus paluster</name>
    <dbReference type="NCBI Taxonomy" id="2918883"/>
    <lineage>
        <taxon>Eukaryota</taxon>
        <taxon>Metamonada</taxon>
        <taxon>Carpediemonas-like organisms</taxon>
        <taxon>Aduncisulcus</taxon>
    </lineage>
</organism>
<feature type="domain" description="Luciferase-like" evidence="5">
    <location>
        <begin position="8"/>
        <end position="248"/>
    </location>
</feature>
<evidence type="ECO:0000256" key="2">
    <source>
        <dbReference type="ARBA" id="ARBA00022643"/>
    </source>
</evidence>
<dbReference type="Gene3D" id="3.20.20.30">
    <property type="entry name" value="Luciferase-like domain"/>
    <property type="match status" value="1"/>
</dbReference>
<accession>A0ABQ5KAQ5</accession>
<dbReference type="EMBL" id="BQXS01000932">
    <property type="protein sequence ID" value="GKT29636.1"/>
    <property type="molecule type" value="Genomic_DNA"/>
</dbReference>
<keyword evidence="9" id="KW-1185">Reference proteome</keyword>
<dbReference type="Proteomes" id="UP001057375">
    <property type="component" value="Unassembled WGS sequence"/>
</dbReference>
<dbReference type="InterPro" id="IPR011251">
    <property type="entry name" value="Luciferase-like_dom"/>
</dbReference>
<comment type="caution">
    <text evidence="8">The sequence shown here is derived from an EMBL/GenBank/DDBJ whole genome shotgun (WGS) entry which is preliminary data.</text>
</comment>
<evidence type="ECO:0000313" key="8">
    <source>
        <dbReference type="EMBL" id="GKT29636.1"/>
    </source>
</evidence>
<evidence type="ECO:0000259" key="7">
    <source>
        <dbReference type="Pfam" id="PF11716"/>
    </source>
</evidence>
<dbReference type="InterPro" id="IPR036661">
    <property type="entry name" value="Luciferase-like_sf"/>
</dbReference>